<dbReference type="EMBL" id="MSFO01000001">
    <property type="protein sequence ID" value="PLB54013.1"/>
    <property type="molecule type" value="Genomic_DNA"/>
</dbReference>
<proteinExistence type="predicted"/>
<dbReference type="RefSeq" id="XP_024709315.1">
    <property type="nucleotide sequence ID" value="XM_024852638.1"/>
</dbReference>
<name>A0A2I2GMA9_9EURO</name>
<dbReference type="VEuPathDB" id="FungiDB:P170DRAFT_469485"/>
<evidence type="ECO:0000256" key="4">
    <source>
        <dbReference type="ARBA" id="ARBA00023136"/>
    </source>
</evidence>
<dbReference type="Pfam" id="PF04479">
    <property type="entry name" value="RTA1"/>
    <property type="match status" value="1"/>
</dbReference>
<reference evidence="7 8" key="1">
    <citation type="submission" date="2016-12" db="EMBL/GenBank/DDBJ databases">
        <title>The genomes of Aspergillus section Nigri reveals drivers in fungal speciation.</title>
        <authorList>
            <consortium name="DOE Joint Genome Institute"/>
            <person name="Vesth T.C."/>
            <person name="Nybo J."/>
            <person name="Theobald S."/>
            <person name="Brandl J."/>
            <person name="Frisvad J.C."/>
            <person name="Nielsen K.F."/>
            <person name="Lyhne E.K."/>
            <person name="Kogle M.E."/>
            <person name="Kuo A."/>
            <person name="Riley R."/>
            <person name="Clum A."/>
            <person name="Nolan M."/>
            <person name="Lipzen A."/>
            <person name="Salamov A."/>
            <person name="Henrissat B."/>
            <person name="Wiebenga A."/>
            <person name="De Vries R.P."/>
            <person name="Grigoriev I.V."/>
            <person name="Mortensen U.H."/>
            <person name="Andersen M.R."/>
            <person name="Baker S.E."/>
        </authorList>
    </citation>
    <scope>NUCLEOTIDE SEQUENCE [LARGE SCALE GENOMIC DNA]</scope>
    <source>
        <strain evidence="7 8">IBT 23096</strain>
    </source>
</reference>
<dbReference type="PANTHER" id="PTHR31465">
    <property type="entry name" value="PROTEIN RTA1-RELATED"/>
    <property type="match status" value="1"/>
</dbReference>
<evidence type="ECO:0000256" key="3">
    <source>
        <dbReference type="ARBA" id="ARBA00022989"/>
    </source>
</evidence>
<feature type="transmembrane region" description="Helical" evidence="6">
    <location>
        <begin position="36"/>
        <end position="59"/>
    </location>
</feature>
<dbReference type="AlphaFoldDB" id="A0A2I2GMA9"/>
<evidence type="ECO:0000313" key="7">
    <source>
        <dbReference type="EMBL" id="PLB54013.1"/>
    </source>
</evidence>
<evidence type="ECO:0000256" key="2">
    <source>
        <dbReference type="ARBA" id="ARBA00022692"/>
    </source>
</evidence>
<dbReference type="InterPro" id="IPR007568">
    <property type="entry name" value="RTA1"/>
</dbReference>
<evidence type="ECO:0000256" key="6">
    <source>
        <dbReference type="SAM" id="Phobius"/>
    </source>
</evidence>
<sequence>MTPTPTTSSTAAASATCIDVAPGKNGYLPPEACDALLFYEPSFAAAILFAVLFGLTTALHTVQAFVYKKRYAWVVIMGATWELLAFVFRVMQTRQQNKDIWGTLYELFFLLAPIWINAFIYMTLGRMIYYFLPDQKLAGISARRYGALFVSLDILAFLVQVAGASMSTNDSMGHKFVMLGLHLYMGGIGLQELFILCFLGLAIKLQRKVSREGYVAGDEDGKFPARQGLFHPSRLFYGIYFALAMITVRIMFRLCQYAQGYDATNPVLTTESYEYVLDAAPMFLALLALNVFHPGHVLRGPRSDFPRLTRAEKKELKRQKKERKMEMKRVDRGLYLENDG</sequence>
<feature type="region of interest" description="Disordered" evidence="5">
    <location>
        <begin position="314"/>
        <end position="340"/>
    </location>
</feature>
<dbReference type="PANTHER" id="PTHR31465:SF15">
    <property type="entry name" value="LIPID TRANSPORTER ATNI-RELATED"/>
    <property type="match status" value="1"/>
</dbReference>
<organism evidence="7 8">
    <name type="scientific">Aspergillus steynii IBT 23096</name>
    <dbReference type="NCBI Taxonomy" id="1392250"/>
    <lineage>
        <taxon>Eukaryota</taxon>
        <taxon>Fungi</taxon>
        <taxon>Dikarya</taxon>
        <taxon>Ascomycota</taxon>
        <taxon>Pezizomycotina</taxon>
        <taxon>Eurotiomycetes</taxon>
        <taxon>Eurotiomycetidae</taxon>
        <taxon>Eurotiales</taxon>
        <taxon>Aspergillaceae</taxon>
        <taxon>Aspergillus</taxon>
        <taxon>Aspergillus subgen. Circumdati</taxon>
    </lineage>
</organism>
<keyword evidence="2 6" id="KW-0812">Transmembrane</keyword>
<evidence type="ECO:0000256" key="5">
    <source>
        <dbReference type="SAM" id="MobiDB-lite"/>
    </source>
</evidence>
<feature type="transmembrane region" description="Helical" evidence="6">
    <location>
        <begin position="235"/>
        <end position="252"/>
    </location>
</feature>
<accession>A0A2I2GMA9</accession>
<dbReference type="GeneID" id="36560336"/>
<comment type="subcellular location">
    <subcellularLocation>
        <location evidence="1">Membrane</location>
        <topology evidence="1">Multi-pass membrane protein</topology>
    </subcellularLocation>
</comment>
<gene>
    <name evidence="7" type="ORF">P170DRAFT_469485</name>
</gene>
<evidence type="ECO:0000313" key="8">
    <source>
        <dbReference type="Proteomes" id="UP000234275"/>
    </source>
</evidence>
<dbReference type="Proteomes" id="UP000234275">
    <property type="component" value="Unassembled WGS sequence"/>
</dbReference>
<evidence type="ECO:0000256" key="1">
    <source>
        <dbReference type="ARBA" id="ARBA00004141"/>
    </source>
</evidence>
<keyword evidence="8" id="KW-1185">Reference proteome</keyword>
<evidence type="ECO:0008006" key="9">
    <source>
        <dbReference type="Google" id="ProtNLM"/>
    </source>
</evidence>
<keyword evidence="3 6" id="KW-1133">Transmembrane helix</keyword>
<feature type="transmembrane region" description="Helical" evidence="6">
    <location>
        <begin position="71"/>
        <end position="91"/>
    </location>
</feature>
<comment type="caution">
    <text evidence="7">The sequence shown here is derived from an EMBL/GenBank/DDBJ whole genome shotgun (WGS) entry which is preliminary data.</text>
</comment>
<feature type="transmembrane region" description="Helical" evidence="6">
    <location>
        <begin position="103"/>
        <end position="124"/>
    </location>
</feature>
<keyword evidence="4 6" id="KW-0472">Membrane</keyword>
<feature type="compositionally biased region" description="Basic and acidic residues" evidence="5">
    <location>
        <begin position="323"/>
        <end position="334"/>
    </location>
</feature>
<feature type="transmembrane region" description="Helical" evidence="6">
    <location>
        <begin position="145"/>
        <end position="163"/>
    </location>
</feature>
<dbReference type="OrthoDB" id="5384040at2759"/>
<feature type="transmembrane region" description="Helical" evidence="6">
    <location>
        <begin position="183"/>
        <end position="203"/>
    </location>
</feature>
<protein>
    <recommendedName>
        <fullName evidence="9">RTA1 domain protein</fullName>
    </recommendedName>
</protein>
<dbReference type="GO" id="GO:0016020">
    <property type="term" value="C:membrane"/>
    <property type="evidence" value="ECO:0007669"/>
    <property type="project" value="UniProtKB-SubCell"/>
</dbReference>
<dbReference type="STRING" id="1392250.A0A2I2GMA9"/>